<evidence type="ECO:0000256" key="1">
    <source>
        <dbReference type="SAM" id="Phobius"/>
    </source>
</evidence>
<proteinExistence type="predicted"/>
<accession>A0A1F6A6A8</accession>
<evidence type="ECO:0000313" key="2">
    <source>
        <dbReference type="EMBL" id="OGG20201.1"/>
    </source>
</evidence>
<reference evidence="2 3" key="1">
    <citation type="journal article" date="2016" name="Nat. Commun.">
        <title>Thousands of microbial genomes shed light on interconnected biogeochemical processes in an aquifer system.</title>
        <authorList>
            <person name="Anantharaman K."/>
            <person name="Brown C.T."/>
            <person name="Hug L.A."/>
            <person name="Sharon I."/>
            <person name="Castelle C.J."/>
            <person name="Probst A.J."/>
            <person name="Thomas B.C."/>
            <person name="Singh A."/>
            <person name="Wilkins M.J."/>
            <person name="Karaoz U."/>
            <person name="Brodie E.L."/>
            <person name="Williams K.H."/>
            <person name="Hubbard S.S."/>
            <person name="Banfield J.F."/>
        </authorList>
    </citation>
    <scope>NUCLEOTIDE SEQUENCE [LARGE SCALE GENOMIC DNA]</scope>
</reference>
<feature type="transmembrane region" description="Helical" evidence="1">
    <location>
        <begin position="48"/>
        <end position="72"/>
    </location>
</feature>
<sequence>MFIYFLSSLLAQATDPIGKITPPGNLPILFDPGDPTKLTGLISLINTLLRVTFIVAGLWAFLNIILAGFGFLSAGGDDKKIAKSWAQMWQSLIGLLFIVSSFIIAAIIGIVLFNDPSAILVPKIVITPTP</sequence>
<dbReference type="EMBL" id="MFJN01000053">
    <property type="protein sequence ID" value="OGG20201.1"/>
    <property type="molecule type" value="Genomic_DNA"/>
</dbReference>
<organism evidence="2 3">
    <name type="scientific">Candidatus Gottesmanbacteria bacterium RIFCSPHIGHO2_02_FULL_40_13</name>
    <dbReference type="NCBI Taxonomy" id="1798384"/>
    <lineage>
        <taxon>Bacteria</taxon>
        <taxon>Candidatus Gottesmaniibacteriota</taxon>
    </lineage>
</organism>
<gene>
    <name evidence="2" type="ORF">A3D03_01255</name>
</gene>
<keyword evidence="1" id="KW-0812">Transmembrane</keyword>
<evidence type="ECO:0000313" key="3">
    <source>
        <dbReference type="Proteomes" id="UP000177092"/>
    </source>
</evidence>
<dbReference type="STRING" id="1798384.A3D03_01255"/>
<name>A0A1F6A6A8_9BACT</name>
<dbReference type="AlphaFoldDB" id="A0A1F6A6A8"/>
<dbReference type="Proteomes" id="UP000177092">
    <property type="component" value="Unassembled WGS sequence"/>
</dbReference>
<protein>
    <submittedName>
        <fullName evidence="2">Uncharacterized protein</fullName>
    </submittedName>
</protein>
<keyword evidence="1" id="KW-0472">Membrane</keyword>
<keyword evidence="1" id="KW-1133">Transmembrane helix</keyword>
<comment type="caution">
    <text evidence="2">The sequence shown here is derived from an EMBL/GenBank/DDBJ whole genome shotgun (WGS) entry which is preliminary data.</text>
</comment>
<feature type="transmembrane region" description="Helical" evidence="1">
    <location>
        <begin position="92"/>
        <end position="113"/>
    </location>
</feature>